<organism evidence="2 3">
    <name type="scientific">Caenorhabditis angaria</name>
    <dbReference type="NCBI Taxonomy" id="860376"/>
    <lineage>
        <taxon>Eukaryota</taxon>
        <taxon>Metazoa</taxon>
        <taxon>Ecdysozoa</taxon>
        <taxon>Nematoda</taxon>
        <taxon>Chromadorea</taxon>
        <taxon>Rhabditida</taxon>
        <taxon>Rhabditina</taxon>
        <taxon>Rhabditomorpha</taxon>
        <taxon>Rhabditoidea</taxon>
        <taxon>Rhabditidae</taxon>
        <taxon>Peloderinae</taxon>
        <taxon>Caenorhabditis</taxon>
    </lineage>
</organism>
<evidence type="ECO:0000256" key="1">
    <source>
        <dbReference type="SAM" id="SignalP"/>
    </source>
</evidence>
<proteinExistence type="predicted"/>
<dbReference type="EMBL" id="CANHGI010000002">
    <property type="protein sequence ID" value="CAI5441862.1"/>
    <property type="molecule type" value="Genomic_DNA"/>
</dbReference>
<gene>
    <name evidence="2" type="ORF">CAMP_LOCUS4499</name>
</gene>
<feature type="chain" id="PRO_5040163371" evidence="1">
    <location>
        <begin position="17"/>
        <end position="151"/>
    </location>
</feature>
<dbReference type="AlphaFoldDB" id="A0A9P1MW42"/>
<name>A0A9P1MW42_9PELO</name>
<feature type="signal peptide" evidence="1">
    <location>
        <begin position="1"/>
        <end position="16"/>
    </location>
</feature>
<comment type="caution">
    <text evidence="2">The sequence shown here is derived from an EMBL/GenBank/DDBJ whole genome shotgun (WGS) entry which is preliminary data.</text>
</comment>
<evidence type="ECO:0000313" key="2">
    <source>
        <dbReference type="EMBL" id="CAI5441862.1"/>
    </source>
</evidence>
<evidence type="ECO:0000313" key="3">
    <source>
        <dbReference type="Proteomes" id="UP001152747"/>
    </source>
</evidence>
<accession>A0A9P1MW42</accession>
<reference evidence="2" key="1">
    <citation type="submission" date="2022-11" db="EMBL/GenBank/DDBJ databases">
        <authorList>
            <person name="Kikuchi T."/>
        </authorList>
    </citation>
    <scope>NUCLEOTIDE SEQUENCE</scope>
    <source>
        <strain evidence="2">PS1010</strain>
    </source>
</reference>
<dbReference type="Proteomes" id="UP001152747">
    <property type="component" value="Unassembled WGS sequence"/>
</dbReference>
<protein>
    <submittedName>
        <fullName evidence="2">Uncharacterized protein</fullName>
    </submittedName>
</protein>
<keyword evidence="3" id="KW-1185">Reference proteome</keyword>
<sequence>MFKYLLATLFLAGILAESNSTTSDGNVEKPTVAAEIVQSVNITKTTVAPTTIVRKIVPEKKETLTDKIQKSFTAIKTVFTKLGSFITNLFSEKKSMTSTTPTILTSTTPKILKIQQKVVQTTTTVSVPPTISTTVAPSTTPKEKPTTTLKA</sequence>
<keyword evidence="1" id="KW-0732">Signal</keyword>